<gene>
    <name evidence="2" type="ORF">A1O1_00802</name>
</gene>
<evidence type="ECO:0000313" key="3">
    <source>
        <dbReference type="Proteomes" id="UP000019484"/>
    </source>
</evidence>
<organism evidence="2 3">
    <name type="scientific">Capronia coronata CBS 617.96</name>
    <dbReference type="NCBI Taxonomy" id="1182541"/>
    <lineage>
        <taxon>Eukaryota</taxon>
        <taxon>Fungi</taxon>
        <taxon>Dikarya</taxon>
        <taxon>Ascomycota</taxon>
        <taxon>Pezizomycotina</taxon>
        <taxon>Eurotiomycetes</taxon>
        <taxon>Chaetothyriomycetidae</taxon>
        <taxon>Chaetothyriales</taxon>
        <taxon>Herpotrichiellaceae</taxon>
        <taxon>Capronia</taxon>
    </lineage>
</organism>
<dbReference type="GeneID" id="19155707"/>
<feature type="region of interest" description="Disordered" evidence="1">
    <location>
        <begin position="178"/>
        <end position="255"/>
    </location>
</feature>
<dbReference type="RefSeq" id="XP_007719908.1">
    <property type="nucleotide sequence ID" value="XM_007721718.1"/>
</dbReference>
<evidence type="ECO:0000256" key="1">
    <source>
        <dbReference type="SAM" id="MobiDB-lite"/>
    </source>
</evidence>
<feature type="compositionally biased region" description="Acidic residues" evidence="1">
    <location>
        <begin position="216"/>
        <end position="247"/>
    </location>
</feature>
<dbReference type="HOGENOM" id="CLU_1045921_0_0_1"/>
<dbReference type="AlphaFoldDB" id="W9ZMF2"/>
<reference evidence="2 3" key="1">
    <citation type="submission" date="2013-03" db="EMBL/GenBank/DDBJ databases">
        <title>The Genome Sequence of Capronia coronata CBS 617.96.</title>
        <authorList>
            <consortium name="The Broad Institute Genomics Platform"/>
            <person name="Cuomo C."/>
            <person name="de Hoog S."/>
            <person name="Gorbushina A."/>
            <person name="Walker B."/>
            <person name="Young S.K."/>
            <person name="Zeng Q."/>
            <person name="Gargeya S."/>
            <person name="Fitzgerald M."/>
            <person name="Haas B."/>
            <person name="Abouelleil A."/>
            <person name="Allen A.W."/>
            <person name="Alvarado L."/>
            <person name="Arachchi H.M."/>
            <person name="Berlin A.M."/>
            <person name="Chapman S.B."/>
            <person name="Gainer-Dewar J."/>
            <person name="Goldberg J."/>
            <person name="Griggs A."/>
            <person name="Gujja S."/>
            <person name="Hansen M."/>
            <person name="Howarth C."/>
            <person name="Imamovic A."/>
            <person name="Ireland A."/>
            <person name="Larimer J."/>
            <person name="McCowan C."/>
            <person name="Murphy C."/>
            <person name="Pearson M."/>
            <person name="Poon T.W."/>
            <person name="Priest M."/>
            <person name="Roberts A."/>
            <person name="Saif S."/>
            <person name="Shea T."/>
            <person name="Sisk P."/>
            <person name="Sykes S."/>
            <person name="Wortman J."/>
            <person name="Nusbaum C."/>
            <person name="Birren B."/>
        </authorList>
    </citation>
    <scope>NUCLEOTIDE SEQUENCE [LARGE SCALE GENOMIC DNA]</scope>
    <source>
        <strain evidence="2 3">CBS 617.96</strain>
    </source>
</reference>
<dbReference type="Proteomes" id="UP000019484">
    <property type="component" value="Unassembled WGS sequence"/>
</dbReference>
<sequence length="255" mass="29393">MTTMPSPTSLEKRKQPDELLFRMFEIRVVMENTIATNSVFVPAIECPTMAKMFDVVKSKVPLIRRLSILGEKLYAPVFLLQEASHKVQALRKRKWITTNWEDKLGFNQLEVVLWRMDNAATGQNPLHRRRFRMYVAQKVQGPETFKWEVHPKDLGDVGEEDPKAIPLAASTDEWFPERKEVETENETMQRSKRKRPNKKDQDSGATVAQQDKDCEVTVEEETSTEAIDLDDVDDFEIDLDLNYDDEDGGSKTGKD</sequence>
<proteinExistence type="predicted"/>
<comment type="caution">
    <text evidence="2">The sequence shown here is derived from an EMBL/GenBank/DDBJ whole genome shotgun (WGS) entry which is preliminary data.</text>
</comment>
<name>W9ZMF2_9EURO</name>
<protein>
    <submittedName>
        <fullName evidence="2">Uncharacterized protein</fullName>
    </submittedName>
</protein>
<evidence type="ECO:0000313" key="2">
    <source>
        <dbReference type="EMBL" id="EXJ95679.1"/>
    </source>
</evidence>
<dbReference type="EMBL" id="AMWN01000001">
    <property type="protein sequence ID" value="EXJ95679.1"/>
    <property type="molecule type" value="Genomic_DNA"/>
</dbReference>
<keyword evidence="3" id="KW-1185">Reference proteome</keyword>
<accession>W9ZMF2</accession>